<dbReference type="AlphaFoldDB" id="V5SAE1"/>
<dbReference type="GO" id="GO:0006107">
    <property type="term" value="P:oxaloacetate metabolic process"/>
    <property type="evidence" value="ECO:0007669"/>
    <property type="project" value="TreeGrafter"/>
</dbReference>
<sequence>MLHCSIDLERIFGSAMALIRPRRSVLYMPGANERALEKSRTLAADALILDLEDSVAPDAKIEARAKVVEAVREGGYGRREVVIRPNALETAWGTADIMAAAAAAPDAILIPKVQHPGDIISAAKILKSVNAPEKTKLWAMMETPQSILHAADIAAVGADPENRLVCLVMGTNDLLKESRARALHDRFAVVPWLAMTVVAARGYGLDIIDGVYNDFRDEAGFRKECEHGRTLGMDGKTLIHPSQIAPCNEIFSPSEEEVNWSRTIIRAFEEPENRVKGVITVDGKMVERLHLVQAQRTVAIANSVKEIEEWF</sequence>
<keyword evidence="4 6" id="KW-0460">Magnesium</keyword>
<dbReference type="SUPFAM" id="SSF51621">
    <property type="entry name" value="Phosphoenolpyruvate/pyruvate domain"/>
    <property type="match status" value="1"/>
</dbReference>
<dbReference type="InterPro" id="IPR040442">
    <property type="entry name" value="Pyrv_kinase-like_dom_sf"/>
</dbReference>
<feature type="binding site" evidence="5">
    <location>
        <position position="84"/>
    </location>
    <ligand>
        <name>substrate</name>
    </ligand>
</feature>
<feature type="domain" description="HpcH/HpaI aldolase/citrate lyase" evidence="7">
    <location>
        <begin position="23"/>
        <end position="241"/>
    </location>
</feature>
<dbReference type="STRING" id="1029756.W911_01760"/>
<dbReference type="InterPro" id="IPR011206">
    <property type="entry name" value="Citrate_lyase_beta/mcl1/mcl2"/>
</dbReference>
<evidence type="ECO:0000256" key="4">
    <source>
        <dbReference type="ARBA" id="ARBA00022842"/>
    </source>
</evidence>
<evidence type="ECO:0000256" key="3">
    <source>
        <dbReference type="ARBA" id="ARBA00022723"/>
    </source>
</evidence>
<feature type="binding site" evidence="5">
    <location>
        <position position="142"/>
    </location>
    <ligand>
        <name>substrate</name>
    </ligand>
</feature>
<keyword evidence="3 6" id="KW-0479">Metal-binding</keyword>
<evidence type="ECO:0000313" key="9">
    <source>
        <dbReference type="Proteomes" id="UP000018542"/>
    </source>
</evidence>
<evidence type="ECO:0000313" key="8">
    <source>
        <dbReference type="EMBL" id="AHB47407.1"/>
    </source>
</evidence>
<dbReference type="PANTHER" id="PTHR32308">
    <property type="entry name" value="LYASE BETA SUBUNIT, PUTATIVE (AFU_ORTHOLOGUE AFUA_4G13030)-RELATED"/>
    <property type="match status" value="1"/>
</dbReference>
<keyword evidence="9" id="KW-1185">Reference proteome</keyword>
<dbReference type="Gene3D" id="3.20.20.60">
    <property type="entry name" value="Phosphoenolpyruvate-binding domains"/>
    <property type="match status" value="1"/>
</dbReference>
<dbReference type="Proteomes" id="UP000018542">
    <property type="component" value="Chromosome"/>
</dbReference>
<proteinExistence type="inferred from homology"/>
<accession>V5SAE1</accession>
<dbReference type="PATRIC" id="fig|1029756.8.peg.373"/>
<dbReference type="InterPro" id="IPR005000">
    <property type="entry name" value="Aldolase/citrate-lyase_domain"/>
</dbReference>
<evidence type="ECO:0000256" key="6">
    <source>
        <dbReference type="PIRSR" id="PIRSR015582-2"/>
    </source>
</evidence>
<comment type="cofactor">
    <cofactor evidence="1">
        <name>Mg(2+)</name>
        <dbReference type="ChEBI" id="CHEBI:18420"/>
    </cofactor>
</comment>
<dbReference type="HOGENOM" id="CLU_044864_0_1_5"/>
<dbReference type="GO" id="GO:0000287">
    <property type="term" value="F:magnesium ion binding"/>
    <property type="evidence" value="ECO:0007669"/>
    <property type="project" value="TreeGrafter"/>
</dbReference>
<name>V5SAE1_9HYPH</name>
<comment type="similarity">
    <text evidence="2">Belongs to the HpcH/HpaI aldolase family.</text>
</comment>
<reference evidence="8 9" key="1">
    <citation type="journal article" date="2014" name="Genome Announc.">
        <title>Complete Genome Sequence of Hyphomicrobium nitrativorans Strain NL23, a Denitrifying Bacterium Isolated from Biofilm of a Methanol-Fed Denitrification System Treating Seawater at the Montreal Biodome.</title>
        <authorList>
            <person name="Martineau C."/>
            <person name="Villeneuve C."/>
            <person name="Mauffrey F."/>
            <person name="Villemur R."/>
        </authorList>
    </citation>
    <scope>NUCLEOTIDE SEQUENCE [LARGE SCALE GENOMIC DNA]</scope>
    <source>
        <strain evidence="8">NL23</strain>
    </source>
</reference>
<dbReference type="PIRSF" id="PIRSF015582">
    <property type="entry name" value="Cit_lyase_B"/>
    <property type="match status" value="1"/>
</dbReference>
<protein>
    <submittedName>
        <fullName evidence="8">(3S)-malyl-CoA thiolesterase</fullName>
    </submittedName>
</protein>
<evidence type="ECO:0000256" key="2">
    <source>
        <dbReference type="ARBA" id="ARBA00005568"/>
    </source>
</evidence>
<feature type="binding site" evidence="6">
    <location>
        <position position="142"/>
    </location>
    <ligand>
        <name>Mg(2+)</name>
        <dbReference type="ChEBI" id="CHEBI:18420"/>
    </ligand>
</feature>
<dbReference type="GO" id="GO:0003824">
    <property type="term" value="F:catalytic activity"/>
    <property type="evidence" value="ECO:0007669"/>
    <property type="project" value="InterPro"/>
</dbReference>
<dbReference type="PANTHER" id="PTHR32308:SF10">
    <property type="entry name" value="CITRATE LYASE SUBUNIT BETA"/>
    <property type="match status" value="1"/>
</dbReference>
<gene>
    <name evidence="8" type="ORF">W911_01760</name>
</gene>
<evidence type="ECO:0000259" key="7">
    <source>
        <dbReference type="Pfam" id="PF03328"/>
    </source>
</evidence>
<dbReference type="EMBL" id="CP006912">
    <property type="protein sequence ID" value="AHB47407.1"/>
    <property type="molecule type" value="Genomic_DNA"/>
</dbReference>
<organism evidence="8 9">
    <name type="scientific">Hyphomicrobium nitrativorans NL23</name>
    <dbReference type="NCBI Taxonomy" id="1029756"/>
    <lineage>
        <taxon>Bacteria</taxon>
        <taxon>Pseudomonadati</taxon>
        <taxon>Pseudomonadota</taxon>
        <taxon>Alphaproteobacteria</taxon>
        <taxon>Hyphomicrobiales</taxon>
        <taxon>Hyphomicrobiaceae</taxon>
        <taxon>Hyphomicrobium</taxon>
    </lineage>
</organism>
<feature type="binding site" evidence="6">
    <location>
        <position position="173"/>
    </location>
    <ligand>
        <name>Mg(2+)</name>
        <dbReference type="ChEBI" id="CHEBI:18420"/>
    </ligand>
</feature>
<dbReference type="Pfam" id="PF03328">
    <property type="entry name" value="HpcH_HpaI"/>
    <property type="match status" value="1"/>
</dbReference>
<evidence type="ECO:0000256" key="5">
    <source>
        <dbReference type="PIRSR" id="PIRSR015582-1"/>
    </source>
</evidence>
<dbReference type="KEGG" id="hni:W911_01760"/>
<evidence type="ECO:0000256" key="1">
    <source>
        <dbReference type="ARBA" id="ARBA00001946"/>
    </source>
</evidence>
<dbReference type="InterPro" id="IPR015813">
    <property type="entry name" value="Pyrv/PenolPyrv_kinase-like_dom"/>
</dbReference>